<dbReference type="Pfam" id="PF04344">
    <property type="entry name" value="CheZ"/>
    <property type="match status" value="1"/>
</dbReference>
<dbReference type="GO" id="GO:0003824">
    <property type="term" value="F:catalytic activity"/>
    <property type="evidence" value="ECO:0007669"/>
    <property type="project" value="InterPro"/>
</dbReference>
<organism evidence="1 2">
    <name type="scientific">Pseudoxanthobacter soli DSM 19599</name>
    <dbReference type="NCBI Taxonomy" id="1123029"/>
    <lineage>
        <taxon>Bacteria</taxon>
        <taxon>Pseudomonadati</taxon>
        <taxon>Pseudomonadota</taxon>
        <taxon>Alphaproteobacteria</taxon>
        <taxon>Hyphomicrobiales</taxon>
        <taxon>Segnochrobactraceae</taxon>
        <taxon>Pseudoxanthobacter</taxon>
    </lineage>
</organism>
<keyword evidence="2" id="KW-1185">Reference proteome</keyword>
<dbReference type="Proteomes" id="UP000186406">
    <property type="component" value="Unassembled WGS sequence"/>
</dbReference>
<proteinExistence type="predicted"/>
<name>A0A1M7ZF69_9HYPH</name>
<dbReference type="STRING" id="1123029.SAMN02745172_01345"/>
<dbReference type="SUPFAM" id="SSF75708">
    <property type="entry name" value="Chemotaxis phosphatase CheZ"/>
    <property type="match status" value="1"/>
</dbReference>
<sequence>MELRELTEQIGKRDREALLRSGEDSLRLDIEQIQHAIQKTRYEIVTLRADKEAESFSRATDELDAVVSDTESATDTILSAAERIDEAAARISKHVSEEHQGEIAAIQDQVIRIFEACNFQDITGQRISKVVRLLHFVEERIEHMIEIWGVDDDKQPEGATAFGQRTGDEALLNGPALITDKDVVSQDDIDSLFS</sequence>
<evidence type="ECO:0000313" key="1">
    <source>
        <dbReference type="EMBL" id="SHO63326.1"/>
    </source>
</evidence>
<gene>
    <name evidence="1" type="ORF">SAMN02745172_01345</name>
</gene>
<dbReference type="Gene3D" id="1.10.287.500">
    <property type="entry name" value="Helix hairpin bin"/>
    <property type="match status" value="2"/>
</dbReference>
<reference evidence="1 2" key="1">
    <citation type="submission" date="2016-12" db="EMBL/GenBank/DDBJ databases">
        <authorList>
            <person name="Song W.-J."/>
            <person name="Kurnit D.M."/>
        </authorList>
    </citation>
    <scope>NUCLEOTIDE SEQUENCE [LARGE SCALE GENOMIC DNA]</scope>
    <source>
        <strain evidence="1 2">DSM 19599</strain>
    </source>
</reference>
<evidence type="ECO:0000313" key="2">
    <source>
        <dbReference type="Proteomes" id="UP000186406"/>
    </source>
</evidence>
<protein>
    <submittedName>
        <fullName evidence="1">Chemotaxis protein CheZ</fullName>
    </submittedName>
</protein>
<dbReference type="AlphaFoldDB" id="A0A1M7ZF69"/>
<dbReference type="InterPro" id="IPR007439">
    <property type="entry name" value="Chemotax_Pase_CheZ"/>
</dbReference>
<dbReference type="EMBL" id="FRXO01000002">
    <property type="protein sequence ID" value="SHO63326.1"/>
    <property type="molecule type" value="Genomic_DNA"/>
</dbReference>
<dbReference type="GO" id="GO:0050920">
    <property type="term" value="P:regulation of chemotaxis"/>
    <property type="evidence" value="ECO:0007669"/>
    <property type="project" value="InterPro"/>
</dbReference>
<accession>A0A1M7ZF69</accession>
<dbReference type="GO" id="GO:0009288">
    <property type="term" value="C:bacterial-type flagellum"/>
    <property type="evidence" value="ECO:0007669"/>
    <property type="project" value="InterPro"/>
</dbReference>